<accession>A0A1V3JD88</accession>
<dbReference type="STRING" id="1908266.BKK55_09560"/>
<dbReference type="NCBIfam" id="TIGR01731">
    <property type="entry name" value="fil_hemag_20aa"/>
    <property type="match status" value="1"/>
</dbReference>
<dbReference type="InterPro" id="IPR008638">
    <property type="entry name" value="FhaB/CdiA-like_TPS"/>
</dbReference>
<dbReference type="InterPro" id="IPR010069">
    <property type="entry name" value="CdiA_FHA1_rpt"/>
</dbReference>
<proteinExistence type="predicted"/>
<gene>
    <name evidence="2" type="ORF">BKK55_09560</name>
</gene>
<dbReference type="SMART" id="SM00912">
    <property type="entry name" value="Haemagg_act"/>
    <property type="match status" value="1"/>
</dbReference>
<reference evidence="2 3" key="1">
    <citation type="submission" date="2016-10" db="EMBL/GenBank/DDBJ databases">
        <title>Rodentibacter gen. nov. and new species.</title>
        <authorList>
            <person name="Christensen H."/>
        </authorList>
    </citation>
    <scope>NUCLEOTIDE SEQUENCE [LARGE SCALE GENOMIC DNA]</scope>
    <source>
        <strain evidence="2 3">1996246016</strain>
    </source>
</reference>
<dbReference type="EMBL" id="MLHO01000051">
    <property type="protein sequence ID" value="OOF54307.1"/>
    <property type="molecule type" value="Genomic_DNA"/>
</dbReference>
<evidence type="ECO:0000313" key="2">
    <source>
        <dbReference type="EMBL" id="OOF54307.1"/>
    </source>
</evidence>
<sequence>MRWDWFPFLHTASAELIIQADKSAPKNQQPIVLQTANGLPQVNIQTPNEQGLSHNKYSRFDVDTKGAILNNSRTNVQTQQGGWIQGNPYLARGEAKVILNEVNSSDPSVLKGYVEVAGKKADVIIANPSGIHCDGCGVINSDRTTLTTGKPQIQHGNLENFVVEKGKVSVSGKGLDNSRVDYTEIIAREAQINAGVWSKKEMKAITGKNTVKRSGKADDLQIIHTNQATAQEVKPQVAIDVGQLGGMYAGKIHLIGTEQGVGVHNAGHIGASVETLKIDSQGRIINTGTLNANNAIELAGTKGIENRGKIENRRGDIALNTPSDIKQDGSLVARSGNIRKTASQEITQQGESLAKGDIRYHAPSVTASSRSLIAAGVDVKDTAEGEQRSLENHSAQGKTITVKSSANVTLQGRNLASGKINVEGANVNLDKSHTSAYSINVNSAQGGIEANDVFLIAQRDLTLKTSTALQTQNSYLKADKISTQQRSLNTKNATWEQTGTSAFSINTADQLQNQGGTFKTQGDFSVNAQGIDN</sequence>
<feature type="domain" description="Filamentous haemagglutinin FhaB/tRNA nuclease CdiA-like TPS" evidence="1">
    <location>
        <begin position="36"/>
        <end position="156"/>
    </location>
</feature>
<evidence type="ECO:0000313" key="3">
    <source>
        <dbReference type="Proteomes" id="UP000188541"/>
    </source>
</evidence>
<organism evidence="2 3">
    <name type="scientific">Rodentibacter genomosp. 2</name>
    <dbReference type="NCBI Taxonomy" id="1908266"/>
    <lineage>
        <taxon>Bacteria</taxon>
        <taxon>Pseudomonadati</taxon>
        <taxon>Pseudomonadota</taxon>
        <taxon>Gammaproteobacteria</taxon>
        <taxon>Pasteurellales</taxon>
        <taxon>Pasteurellaceae</taxon>
        <taxon>Rodentibacter</taxon>
    </lineage>
</organism>
<dbReference type="InterPro" id="IPR012334">
    <property type="entry name" value="Pectin_lyas_fold"/>
</dbReference>
<keyword evidence="3" id="KW-1185">Reference proteome</keyword>
<dbReference type="Pfam" id="PF05860">
    <property type="entry name" value="TPS"/>
    <property type="match status" value="1"/>
</dbReference>
<dbReference type="SUPFAM" id="SSF51126">
    <property type="entry name" value="Pectin lyase-like"/>
    <property type="match status" value="1"/>
</dbReference>
<comment type="caution">
    <text evidence="2">The sequence shown here is derived from an EMBL/GenBank/DDBJ whole genome shotgun (WGS) entry which is preliminary data.</text>
</comment>
<dbReference type="Gene3D" id="2.160.20.10">
    <property type="entry name" value="Single-stranded right-handed beta-helix, Pectin lyase-like"/>
    <property type="match status" value="1"/>
</dbReference>
<dbReference type="NCBIfam" id="TIGR01901">
    <property type="entry name" value="adhes_NPXG"/>
    <property type="match status" value="1"/>
</dbReference>
<dbReference type="AlphaFoldDB" id="A0A1V3JD88"/>
<evidence type="ECO:0000259" key="1">
    <source>
        <dbReference type="SMART" id="SM00912"/>
    </source>
</evidence>
<dbReference type="InterPro" id="IPR011050">
    <property type="entry name" value="Pectin_lyase_fold/virulence"/>
</dbReference>
<dbReference type="Proteomes" id="UP000188541">
    <property type="component" value="Unassembled WGS sequence"/>
</dbReference>
<name>A0A1V3JD88_9PAST</name>
<protein>
    <recommendedName>
        <fullName evidence="1">Filamentous haemagglutinin FhaB/tRNA nuclease CdiA-like TPS domain-containing protein</fullName>
    </recommendedName>
</protein>